<proteinExistence type="predicted"/>
<dbReference type="AlphaFoldDB" id="A0A218XFR6"/>
<evidence type="ECO:0000313" key="3">
    <source>
        <dbReference type="Proteomes" id="UP000197138"/>
    </source>
</evidence>
<name>A0A218XFR6_PUNGR</name>
<evidence type="ECO:0000256" key="1">
    <source>
        <dbReference type="SAM" id="MobiDB-lite"/>
    </source>
</evidence>
<dbReference type="EMBL" id="MTKT01001935">
    <property type="protein sequence ID" value="OWM83182.1"/>
    <property type="molecule type" value="Genomic_DNA"/>
</dbReference>
<dbReference type="Proteomes" id="UP000197138">
    <property type="component" value="Unassembled WGS sequence"/>
</dbReference>
<reference evidence="3" key="1">
    <citation type="journal article" date="2017" name="Plant J.">
        <title>The pomegranate (Punica granatum L.) genome and the genomics of punicalagin biosynthesis.</title>
        <authorList>
            <person name="Qin G."/>
            <person name="Xu C."/>
            <person name="Ming R."/>
            <person name="Tang H."/>
            <person name="Guyot R."/>
            <person name="Kramer E.M."/>
            <person name="Hu Y."/>
            <person name="Yi X."/>
            <person name="Qi Y."/>
            <person name="Xu X."/>
            <person name="Gao Z."/>
            <person name="Pan H."/>
            <person name="Jian J."/>
            <person name="Tian Y."/>
            <person name="Yue Z."/>
            <person name="Xu Y."/>
        </authorList>
    </citation>
    <scope>NUCLEOTIDE SEQUENCE [LARGE SCALE GENOMIC DNA]</scope>
    <source>
        <strain evidence="3">cv. Dabenzi</strain>
    </source>
</reference>
<gene>
    <name evidence="2" type="ORF">CDL15_Pgr011864</name>
</gene>
<comment type="caution">
    <text evidence="2">The sequence shown here is derived from an EMBL/GenBank/DDBJ whole genome shotgun (WGS) entry which is preliminary data.</text>
</comment>
<protein>
    <submittedName>
        <fullName evidence="2">Uncharacterized protein</fullName>
    </submittedName>
</protein>
<sequence length="71" mass="7969">MSKEESTSSVPKAQELKRTDYNAKSSVFKVEVASSSNARRVRREFGSTQGETRASRDVYSKDKPPEHTCKS</sequence>
<accession>A0A218XFR6</accession>
<organism evidence="2 3">
    <name type="scientific">Punica granatum</name>
    <name type="common">Pomegranate</name>
    <dbReference type="NCBI Taxonomy" id="22663"/>
    <lineage>
        <taxon>Eukaryota</taxon>
        <taxon>Viridiplantae</taxon>
        <taxon>Streptophyta</taxon>
        <taxon>Embryophyta</taxon>
        <taxon>Tracheophyta</taxon>
        <taxon>Spermatophyta</taxon>
        <taxon>Magnoliopsida</taxon>
        <taxon>eudicotyledons</taxon>
        <taxon>Gunneridae</taxon>
        <taxon>Pentapetalae</taxon>
        <taxon>rosids</taxon>
        <taxon>malvids</taxon>
        <taxon>Myrtales</taxon>
        <taxon>Lythraceae</taxon>
        <taxon>Punica</taxon>
    </lineage>
</organism>
<feature type="compositionally biased region" description="Basic and acidic residues" evidence="1">
    <location>
        <begin position="53"/>
        <end position="71"/>
    </location>
</feature>
<evidence type="ECO:0000313" key="2">
    <source>
        <dbReference type="EMBL" id="OWM83182.1"/>
    </source>
</evidence>
<feature type="region of interest" description="Disordered" evidence="1">
    <location>
        <begin position="1"/>
        <end position="71"/>
    </location>
</feature>